<name>A0A6S6VZJ3_9PLEO</name>
<sequence length="415" mass="47150">MTTFLNSPSSPKPVHGTFYDDEHSIRESSRHTANLSGATMLDLISGPEGTIAAAYNEATTPTKSTSRSKRPSSASATKSQLRQTNRTLLEIVQNIQAELAFQREAMLDMQTRIYHLETGPCNHVANTTTNDIELSPPKLPPRKRAEIRTKPVKSSTREAPRRRDAHQKHGERRGGTNKEGAFWKSPTRFSGFNFNFDLLETVPTDAPEVLQLSPPVPDKEEQHDPFTSGKRKTTPRITRVLTGEPTAMYHDVVSDIREHVIDFDRVRTPVPPILQTPPRSSRSKLNTANTANTTHSRDDEITALPQVPVAMPSPTIQETPHHRKGIKSLFMYRTFSKSYNKSDFAPHTGDRRSGARHQQHNHHHHREFDNLFTSTTKNGERFQLSVTPTIPLQDLYHRYRLEQQQQQQQMVRVRV</sequence>
<dbReference type="AlphaFoldDB" id="A0A6S6VZJ3"/>
<feature type="region of interest" description="Disordered" evidence="1">
    <location>
        <begin position="271"/>
        <end position="295"/>
    </location>
</feature>
<dbReference type="Proteomes" id="UP000472372">
    <property type="component" value="Chromosome 4"/>
</dbReference>
<dbReference type="EMBL" id="HG992980">
    <property type="protein sequence ID" value="CAE7030524.1"/>
    <property type="molecule type" value="Genomic_DNA"/>
</dbReference>
<feature type="region of interest" description="Disordered" evidence="1">
    <location>
        <begin position="58"/>
        <end position="81"/>
    </location>
</feature>
<reference evidence="2" key="1">
    <citation type="submission" date="2021-02" db="EMBL/GenBank/DDBJ databases">
        <authorList>
            <person name="Syme A R."/>
            <person name="Syme A R."/>
            <person name="Moolhuijzen P."/>
        </authorList>
    </citation>
    <scope>NUCLEOTIDE SEQUENCE</scope>
    <source>
        <strain evidence="2">W1-1</strain>
    </source>
</reference>
<feature type="compositionally biased region" description="Basic and acidic residues" evidence="1">
    <location>
        <begin position="143"/>
        <end position="162"/>
    </location>
</feature>
<organism evidence="2 3">
    <name type="scientific">Pyrenophora teres f. teres</name>
    <dbReference type="NCBI Taxonomy" id="97479"/>
    <lineage>
        <taxon>Eukaryota</taxon>
        <taxon>Fungi</taxon>
        <taxon>Dikarya</taxon>
        <taxon>Ascomycota</taxon>
        <taxon>Pezizomycotina</taxon>
        <taxon>Dothideomycetes</taxon>
        <taxon>Pleosporomycetidae</taxon>
        <taxon>Pleosporales</taxon>
        <taxon>Pleosporineae</taxon>
        <taxon>Pleosporaceae</taxon>
        <taxon>Pyrenophora</taxon>
    </lineage>
</organism>
<feature type="region of interest" description="Disordered" evidence="1">
    <location>
        <begin position="127"/>
        <end position="184"/>
    </location>
</feature>
<feature type="region of interest" description="Disordered" evidence="1">
    <location>
        <begin position="341"/>
        <end position="368"/>
    </location>
</feature>
<proteinExistence type="predicted"/>
<gene>
    <name evidence="2" type="ORF">PTTW11_04570</name>
</gene>
<protein>
    <submittedName>
        <fullName evidence="2">Uncharacterized protein</fullName>
    </submittedName>
</protein>
<feature type="compositionally biased region" description="Basic residues" evidence="1">
    <location>
        <begin position="354"/>
        <end position="365"/>
    </location>
</feature>
<evidence type="ECO:0000313" key="2">
    <source>
        <dbReference type="EMBL" id="CAE7030524.1"/>
    </source>
</evidence>
<evidence type="ECO:0000313" key="3">
    <source>
        <dbReference type="Proteomes" id="UP000472372"/>
    </source>
</evidence>
<evidence type="ECO:0000256" key="1">
    <source>
        <dbReference type="SAM" id="MobiDB-lite"/>
    </source>
</evidence>
<feature type="compositionally biased region" description="Polar residues" evidence="1">
    <location>
        <begin position="277"/>
        <end position="294"/>
    </location>
</feature>
<feature type="region of interest" description="Disordered" evidence="1">
    <location>
        <begin position="1"/>
        <end position="24"/>
    </location>
</feature>
<feature type="region of interest" description="Disordered" evidence="1">
    <location>
        <begin position="213"/>
        <end position="232"/>
    </location>
</feature>
<feature type="compositionally biased region" description="Low complexity" evidence="1">
    <location>
        <begin position="58"/>
        <end position="79"/>
    </location>
</feature>
<accession>A0A6S6VZJ3</accession>